<keyword evidence="4 9" id="KW-0997">Cell inner membrane</keyword>
<dbReference type="GO" id="GO:0022857">
    <property type="term" value="F:transmembrane transporter activity"/>
    <property type="evidence" value="ECO:0007669"/>
    <property type="project" value="UniProtKB-UniRule"/>
</dbReference>
<dbReference type="PANTHER" id="PTHR35011:SF10">
    <property type="entry name" value="TRAP TRANSPORTER SMALL PERMEASE PROTEIN"/>
    <property type="match status" value="1"/>
</dbReference>
<evidence type="ECO:0000256" key="4">
    <source>
        <dbReference type="ARBA" id="ARBA00022519"/>
    </source>
</evidence>
<feature type="transmembrane region" description="Helical" evidence="9">
    <location>
        <begin position="129"/>
        <end position="148"/>
    </location>
</feature>
<evidence type="ECO:0000313" key="12">
    <source>
        <dbReference type="Proteomes" id="UP000219023"/>
    </source>
</evidence>
<evidence type="ECO:0000256" key="1">
    <source>
        <dbReference type="ARBA" id="ARBA00004429"/>
    </source>
</evidence>
<dbReference type="InterPro" id="IPR007387">
    <property type="entry name" value="TRAP_DctQ"/>
</dbReference>
<reference evidence="11 12" key="1">
    <citation type="submission" date="2017-08" db="EMBL/GenBank/DDBJ databases">
        <authorList>
            <person name="de Groot N.N."/>
        </authorList>
    </citation>
    <scope>NUCLEOTIDE SEQUENCE [LARGE SCALE GENOMIC DNA]</scope>
    <source>
        <strain evidence="11 12">USBA 855</strain>
    </source>
</reference>
<evidence type="ECO:0000256" key="7">
    <source>
        <dbReference type="ARBA" id="ARBA00023136"/>
    </source>
</evidence>
<evidence type="ECO:0000256" key="9">
    <source>
        <dbReference type="RuleBase" id="RU369079"/>
    </source>
</evidence>
<dbReference type="Proteomes" id="UP000219023">
    <property type="component" value="Unassembled WGS sequence"/>
</dbReference>
<dbReference type="GO" id="GO:0005886">
    <property type="term" value="C:plasma membrane"/>
    <property type="evidence" value="ECO:0007669"/>
    <property type="project" value="UniProtKB-SubCell"/>
</dbReference>
<keyword evidence="6 9" id="KW-1133">Transmembrane helix</keyword>
<feature type="transmembrane region" description="Helical" evidence="9">
    <location>
        <begin position="12"/>
        <end position="34"/>
    </location>
</feature>
<keyword evidence="2 9" id="KW-0813">Transport</keyword>
<dbReference type="PANTHER" id="PTHR35011">
    <property type="entry name" value="2,3-DIKETO-L-GULONATE TRAP TRANSPORTER SMALL PERMEASE PROTEIN YIAM"/>
    <property type="match status" value="1"/>
</dbReference>
<evidence type="ECO:0000256" key="2">
    <source>
        <dbReference type="ARBA" id="ARBA00022448"/>
    </source>
</evidence>
<dbReference type="InterPro" id="IPR055348">
    <property type="entry name" value="DctQ"/>
</dbReference>
<dbReference type="AlphaFoldDB" id="A0A285VT15"/>
<feature type="domain" description="Tripartite ATP-independent periplasmic transporters DctQ component" evidence="10">
    <location>
        <begin position="29"/>
        <end position="146"/>
    </location>
</feature>
<keyword evidence="3" id="KW-1003">Cell membrane</keyword>
<keyword evidence="7 9" id="KW-0472">Membrane</keyword>
<accession>A0A285VT15</accession>
<dbReference type="EMBL" id="OBQJ01000007">
    <property type="protein sequence ID" value="SOC56728.1"/>
    <property type="molecule type" value="Genomic_DNA"/>
</dbReference>
<keyword evidence="5 9" id="KW-0812">Transmembrane</keyword>
<evidence type="ECO:0000259" key="10">
    <source>
        <dbReference type="Pfam" id="PF04290"/>
    </source>
</evidence>
<gene>
    <name evidence="11" type="ORF">SAMN05421509_107213</name>
</gene>
<dbReference type="OrthoDB" id="4964541at2"/>
<dbReference type="Pfam" id="PF04290">
    <property type="entry name" value="DctQ"/>
    <property type="match status" value="1"/>
</dbReference>
<proteinExistence type="inferred from homology"/>
<dbReference type="RefSeq" id="WP_097023526.1">
    <property type="nucleotide sequence ID" value="NZ_OBQJ01000007.1"/>
</dbReference>
<comment type="function">
    <text evidence="9">Part of the tripartite ATP-independent periplasmic (TRAP) transport system.</text>
</comment>
<evidence type="ECO:0000256" key="6">
    <source>
        <dbReference type="ARBA" id="ARBA00022989"/>
    </source>
</evidence>
<evidence type="ECO:0000256" key="3">
    <source>
        <dbReference type="ARBA" id="ARBA00022475"/>
    </source>
</evidence>
<protein>
    <recommendedName>
        <fullName evidence="9">TRAP transporter small permease protein</fullName>
    </recommendedName>
</protein>
<feature type="transmembrane region" description="Helical" evidence="9">
    <location>
        <begin position="49"/>
        <end position="67"/>
    </location>
</feature>
<comment type="subcellular location">
    <subcellularLocation>
        <location evidence="1 9">Cell inner membrane</location>
        <topology evidence="1 9">Multi-pass membrane protein</topology>
    </subcellularLocation>
</comment>
<evidence type="ECO:0000313" key="11">
    <source>
        <dbReference type="EMBL" id="SOC56728.1"/>
    </source>
</evidence>
<sequence>MFRNTLLSLLGRITTGLGGVALLVTLIDILYGVVTRYLVGQAPIWSDELARYCLIASALLIAGNVWVRGEHMRVALLERKLEGVARHALLAYQWLLTLVLCTAMTWWSWHYALSVSYFTSQGLGISRSIPMLAMPLGFGLLALQVLLYGPRPLPQTGDASPDIAEDAS</sequence>
<evidence type="ECO:0000256" key="5">
    <source>
        <dbReference type="ARBA" id="ARBA00022692"/>
    </source>
</evidence>
<name>A0A285VT15_9GAMM</name>
<comment type="subunit">
    <text evidence="9">The complex comprises the extracytoplasmic solute receptor protein and the two transmembrane proteins.</text>
</comment>
<organism evidence="11 12">
    <name type="scientific">Chromohalobacter canadensis</name>
    <dbReference type="NCBI Taxonomy" id="141389"/>
    <lineage>
        <taxon>Bacteria</taxon>
        <taxon>Pseudomonadati</taxon>
        <taxon>Pseudomonadota</taxon>
        <taxon>Gammaproteobacteria</taxon>
        <taxon>Oceanospirillales</taxon>
        <taxon>Halomonadaceae</taxon>
        <taxon>Chromohalobacter</taxon>
    </lineage>
</organism>
<comment type="similarity">
    <text evidence="8 9">Belongs to the TRAP transporter small permease family.</text>
</comment>
<evidence type="ECO:0000256" key="8">
    <source>
        <dbReference type="ARBA" id="ARBA00038436"/>
    </source>
</evidence>
<feature type="transmembrane region" description="Helical" evidence="9">
    <location>
        <begin position="88"/>
        <end position="109"/>
    </location>
</feature>
<dbReference type="GO" id="GO:0015740">
    <property type="term" value="P:C4-dicarboxylate transport"/>
    <property type="evidence" value="ECO:0007669"/>
    <property type="project" value="TreeGrafter"/>
</dbReference>